<evidence type="ECO:0000313" key="2">
    <source>
        <dbReference type="EMBL" id="KAF4726461.1"/>
    </source>
</evidence>
<feature type="non-terminal residue" evidence="2">
    <location>
        <position position="314"/>
    </location>
</feature>
<keyword evidence="1" id="KW-0812">Transmembrane</keyword>
<proteinExistence type="predicted"/>
<evidence type="ECO:0000256" key="1">
    <source>
        <dbReference type="SAM" id="Phobius"/>
    </source>
</evidence>
<sequence>MTFIAWVLFAWLLTLGLLGLSTCAFIVYRRRIVAIARPSQGKRPRLYGPREVAFHAAEGCSKSLIQRSFRQCLFGRVLTAAWVVVMVVAFIVMASFAVCTYFPEVAQAFGTDWDGIAGAFIISFAIFHAMAILLIEFYGTLVVTLMLPCSPAEASHLLIEEAVLVALDESGLAGPGDTGDEAAPSLLSRFLAAFNRLVAGYRRTRCRTLLRVHLDQKNGAKSVAYTCVRYRYDAVEDSFVPAAEGIKVSPSIARRRLLRGGLAHDECARLQRLIGSNEITVQLPTVFQSLVAEFSSVFYVIQSMGCWVDLGYYL</sequence>
<keyword evidence="1" id="KW-1133">Transmembrane helix</keyword>
<name>A0A7J6S162_PEROL</name>
<dbReference type="Proteomes" id="UP000574390">
    <property type="component" value="Unassembled WGS sequence"/>
</dbReference>
<dbReference type="AlphaFoldDB" id="A0A7J6S162"/>
<gene>
    <name evidence="2" type="ORF">FOZ62_006186</name>
</gene>
<organism evidence="2 3">
    <name type="scientific">Perkinsus olseni</name>
    <name type="common">Perkinsus atlanticus</name>
    <dbReference type="NCBI Taxonomy" id="32597"/>
    <lineage>
        <taxon>Eukaryota</taxon>
        <taxon>Sar</taxon>
        <taxon>Alveolata</taxon>
        <taxon>Perkinsozoa</taxon>
        <taxon>Perkinsea</taxon>
        <taxon>Perkinsida</taxon>
        <taxon>Perkinsidae</taxon>
        <taxon>Perkinsus</taxon>
    </lineage>
</organism>
<accession>A0A7J6S162</accession>
<evidence type="ECO:0000313" key="3">
    <source>
        <dbReference type="Proteomes" id="UP000574390"/>
    </source>
</evidence>
<reference evidence="2 3" key="1">
    <citation type="submission" date="2020-04" db="EMBL/GenBank/DDBJ databases">
        <title>Perkinsus olseni comparative genomics.</title>
        <authorList>
            <person name="Bogema D.R."/>
        </authorList>
    </citation>
    <scope>NUCLEOTIDE SEQUENCE [LARGE SCALE GENOMIC DNA]</scope>
    <source>
        <strain evidence="2">ATCC PRA-205</strain>
    </source>
</reference>
<comment type="caution">
    <text evidence="2">The sequence shown here is derived from an EMBL/GenBank/DDBJ whole genome shotgun (WGS) entry which is preliminary data.</text>
</comment>
<keyword evidence="1" id="KW-0472">Membrane</keyword>
<feature type="transmembrane region" description="Helical" evidence="1">
    <location>
        <begin position="115"/>
        <end position="138"/>
    </location>
</feature>
<protein>
    <submittedName>
        <fullName evidence="2">Uncharacterized protein</fullName>
    </submittedName>
</protein>
<feature type="transmembrane region" description="Helical" evidence="1">
    <location>
        <begin position="6"/>
        <end position="28"/>
    </location>
</feature>
<dbReference type="EMBL" id="JABANM010018222">
    <property type="protein sequence ID" value="KAF4726461.1"/>
    <property type="molecule type" value="Genomic_DNA"/>
</dbReference>
<feature type="transmembrane region" description="Helical" evidence="1">
    <location>
        <begin position="77"/>
        <end position="103"/>
    </location>
</feature>